<reference evidence="1 2" key="1">
    <citation type="submission" date="2021-06" db="EMBL/GenBank/DDBJ databases">
        <title>Bacillus sp. RD4P76, an endophyte from a halophyte.</title>
        <authorList>
            <person name="Sun J.-Q."/>
        </authorList>
    </citation>
    <scope>NUCLEOTIDE SEQUENCE [LARGE SCALE GENOMIC DNA]</scope>
    <source>
        <strain evidence="1 2">CGMCC 1.15917</strain>
    </source>
</reference>
<dbReference type="RefSeq" id="WP_217067082.1">
    <property type="nucleotide sequence ID" value="NZ_JAHQCS010000115.1"/>
</dbReference>
<keyword evidence="2" id="KW-1185">Reference proteome</keyword>
<protein>
    <submittedName>
        <fullName evidence="1">Uncharacterized protein</fullName>
    </submittedName>
</protein>
<proteinExistence type="predicted"/>
<evidence type="ECO:0000313" key="1">
    <source>
        <dbReference type="EMBL" id="MBU9712907.1"/>
    </source>
</evidence>
<dbReference type="EMBL" id="JAHQCS010000115">
    <property type="protein sequence ID" value="MBU9712907.1"/>
    <property type="molecule type" value="Genomic_DNA"/>
</dbReference>
<accession>A0ABS6JGU8</accession>
<comment type="caution">
    <text evidence="1">The sequence shown here is derived from an EMBL/GenBank/DDBJ whole genome shotgun (WGS) entry which is preliminary data.</text>
</comment>
<organism evidence="1 2">
    <name type="scientific">Evansella tamaricis</name>
    <dbReference type="NCBI Taxonomy" id="2069301"/>
    <lineage>
        <taxon>Bacteria</taxon>
        <taxon>Bacillati</taxon>
        <taxon>Bacillota</taxon>
        <taxon>Bacilli</taxon>
        <taxon>Bacillales</taxon>
        <taxon>Bacillaceae</taxon>
        <taxon>Evansella</taxon>
    </lineage>
</organism>
<name>A0ABS6JGU8_9BACI</name>
<gene>
    <name evidence="1" type="ORF">KS419_14345</name>
</gene>
<sequence length="241" mass="26035">MTLSEGNIFEILFTWYGYGVNDYRIILADEQNVQQVVTVHRLKTTRETSVIDPNLTIRANVTNGGESASTGLNLFTSGRSFRVIGTFDPISRITSERRLSVSLSNSFTPTVSFRRKADFPPGTDRPNSVTVTIGGLDILSDTNLVFEIRLNPTLTGASFGTPINTTSSETALESDTSATGISGGELIYAGLGASGQGNRAALTDIEEIRLVLPVTQPVMLCARTVSGSGNARFVFRMIESW</sequence>
<evidence type="ECO:0000313" key="2">
    <source>
        <dbReference type="Proteomes" id="UP000784880"/>
    </source>
</evidence>
<dbReference type="Proteomes" id="UP000784880">
    <property type="component" value="Unassembled WGS sequence"/>
</dbReference>